<dbReference type="KEGG" id="bman:114245211"/>
<feature type="region of interest" description="Disordered" evidence="1">
    <location>
        <begin position="910"/>
        <end position="930"/>
    </location>
</feature>
<dbReference type="GeneID" id="114245211"/>
<sequence length="1007" mass="116531">MTLRTPRRRISPRTKHRYRVIRNFFRRALGTSSQPSIKISSSIAINVTDLRHRLGGIQNQLNEATRHCQDISYLENISKPSSNVTELKQVPSSSKHQIEQSVQGQYNESEAKVLYKTSENNFPSSDPSDQTPKSQDHDDNNRCTEVSRVDSKTSRTKKKKNKLKYTVVPDESVLRSHKTKSALENVVATNSTDSYESTAGHRMAQRAHAGDCNRQHHRANIDHAYKGRSESLHERKEKGHHRQKIMNNNRDLDNEFIADIIRRQYKPVKLFGRKESDFSQLSAPVCRDQEYSYNNYFGDCSELCSCCYDSNRSKYKRHIDLSDMRSICDTRLYSSNKAKIKTRRRYMEAQNDSELYDLIPVKEKSSPKSRRKFAEDNIRYHYYKEVPPSPRTHRPQLNLKAQHYEDYFYHHQRKSRSPNRHERNVKEIFESDLSSETPQAIESGRRQMKTTNMANAPEHSRNESGTLNSRPNTYIEDQTCHETHLNKTQDTDMSTDKTDRALCEIKDILQSFLQEIKKEATVSQCEKSDVTSKAAGNVPNNIQLNSTNASMLPNSGPSFNYSNQANIPPYIPAFTNPCCYPILPVCPMNCIQNGYVVPSPSYTCANCTKDEKPKISNSKVCSSETEELIKEIYKHVLETPGSRKKETSRDENKRILTSRSVGGSMRTSKRDVKIGTPKLKCYSKSCEAITPRMAGNYYDGTYASYSDTLLERLSIEPTPSETVSETDFTMESMSTEKGKRNKFAKVLRSFGLFRKKKDVIEELSESESTVEVDVKPKSPPFRQNITNYAMYEQEYHHRPPIPPHPYHEYPEYRPPFQQNVPPTQDPYHPHSYSHMPYDPTYPPHPQYLRPGMPMPRSRSFDHHVPNVPLCLKEIEVKSTATQSERKMSFFERMKTKMQMEQARRDEYQRNCSTQTKQNSTENQTKPGLFNWKNVQPKPLNKDPLAFSYLKQKQLAEGDVKMRNALLKKLFYKRNPFSPRNLIVRTLLGKDKSSYGEPPAIYRPKLFL</sequence>
<feature type="region of interest" description="Disordered" evidence="1">
    <location>
        <begin position="118"/>
        <end position="163"/>
    </location>
</feature>
<dbReference type="RefSeq" id="XP_028033095.1">
    <property type="nucleotide sequence ID" value="XM_028177294.1"/>
</dbReference>
<feature type="compositionally biased region" description="Basic and acidic residues" evidence="1">
    <location>
        <begin position="134"/>
        <end position="153"/>
    </location>
</feature>
<dbReference type="Proteomes" id="UP000504629">
    <property type="component" value="Unplaced"/>
</dbReference>
<proteinExistence type="predicted"/>
<evidence type="ECO:0000313" key="2">
    <source>
        <dbReference type="Proteomes" id="UP000504629"/>
    </source>
</evidence>
<keyword evidence="2" id="KW-1185">Reference proteome</keyword>
<feature type="compositionally biased region" description="Basic residues" evidence="1">
    <location>
        <begin position="154"/>
        <end position="163"/>
    </location>
</feature>
<dbReference type="AlphaFoldDB" id="A0A6J2JU22"/>
<organism evidence="2 3">
    <name type="scientific">Bombyx mandarina</name>
    <name type="common">Wild silk moth</name>
    <name type="synonym">Wild silkworm</name>
    <dbReference type="NCBI Taxonomy" id="7092"/>
    <lineage>
        <taxon>Eukaryota</taxon>
        <taxon>Metazoa</taxon>
        <taxon>Ecdysozoa</taxon>
        <taxon>Arthropoda</taxon>
        <taxon>Hexapoda</taxon>
        <taxon>Insecta</taxon>
        <taxon>Pterygota</taxon>
        <taxon>Neoptera</taxon>
        <taxon>Endopterygota</taxon>
        <taxon>Lepidoptera</taxon>
        <taxon>Glossata</taxon>
        <taxon>Ditrysia</taxon>
        <taxon>Bombycoidea</taxon>
        <taxon>Bombycidae</taxon>
        <taxon>Bombycinae</taxon>
        <taxon>Bombyx</taxon>
    </lineage>
</organism>
<protein>
    <submittedName>
        <fullName evidence="3">Uncharacterized protein LOC114245211</fullName>
    </submittedName>
</protein>
<reference evidence="3" key="1">
    <citation type="submission" date="2025-08" db="UniProtKB">
        <authorList>
            <consortium name="RefSeq"/>
        </authorList>
    </citation>
    <scope>IDENTIFICATION</scope>
    <source>
        <tissue evidence="3">Silk gland</tissue>
    </source>
</reference>
<accession>A0A6J2JU22</accession>
<dbReference type="OrthoDB" id="7462635at2759"/>
<evidence type="ECO:0000313" key="3">
    <source>
        <dbReference type="RefSeq" id="XP_028033095.1"/>
    </source>
</evidence>
<evidence type="ECO:0000256" key="1">
    <source>
        <dbReference type="SAM" id="MobiDB-lite"/>
    </source>
</evidence>
<feature type="compositionally biased region" description="Polar residues" evidence="1">
    <location>
        <begin position="118"/>
        <end position="133"/>
    </location>
</feature>
<gene>
    <name evidence="3" type="primary">LOC114245211</name>
</gene>
<name>A0A6J2JU22_BOMMA</name>
<feature type="compositionally biased region" description="Polar residues" evidence="1">
    <location>
        <begin position="910"/>
        <end position="925"/>
    </location>
</feature>